<reference evidence="1" key="2">
    <citation type="submission" date="2020-11" db="EMBL/GenBank/DDBJ databases">
        <authorList>
            <person name="McCartney M.A."/>
            <person name="Auch B."/>
            <person name="Kono T."/>
            <person name="Mallez S."/>
            <person name="Becker A."/>
            <person name="Gohl D.M."/>
            <person name="Silverstein K.A.T."/>
            <person name="Koren S."/>
            <person name="Bechman K.B."/>
            <person name="Herman A."/>
            <person name="Abrahante J.E."/>
            <person name="Garbe J."/>
        </authorList>
    </citation>
    <scope>NUCLEOTIDE SEQUENCE</scope>
    <source>
        <strain evidence="1">Duluth1</strain>
        <tissue evidence="1">Whole animal</tissue>
    </source>
</reference>
<evidence type="ECO:0000313" key="2">
    <source>
        <dbReference type="Proteomes" id="UP000828390"/>
    </source>
</evidence>
<sequence>MAVPSRFKKLFRFKRYGDRGRIAHSHNEKRDAVETPSNVGDARTEKSACCRAAGRLTQSYCSFSEF</sequence>
<name>A0A9D4CXR9_DREPO</name>
<reference evidence="1" key="1">
    <citation type="journal article" date="2019" name="bioRxiv">
        <title>The Genome of the Zebra Mussel, Dreissena polymorpha: A Resource for Invasive Species Research.</title>
        <authorList>
            <person name="McCartney M.A."/>
            <person name="Auch B."/>
            <person name="Kono T."/>
            <person name="Mallez S."/>
            <person name="Zhang Y."/>
            <person name="Obille A."/>
            <person name="Becker A."/>
            <person name="Abrahante J.E."/>
            <person name="Garbe J."/>
            <person name="Badalamenti J.P."/>
            <person name="Herman A."/>
            <person name="Mangelson H."/>
            <person name="Liachko I."/>
            <person name="Sullivan S."/>
            <person name="Sone E.D."/>
            <person name="Koren S."/>
            <person name="Silverstein K.A.T."/>
            <person name="Beckman K.B."/>
            <person name="Gohl D.M."/>
        </authorList>
    </citation>
    <scope>NUCLEOTIDE SEQUENCE</scope>
    <source>
        <strain evidence="1">Duluth1</strain>
        <tissue evidence="1">Whole animal</tissue>
    </source>
</reference>
<dbReference type="EMBL" id="JAIWYP010000011">
    <property type="protein sequence ID" value="KAH3734457.1"/>
    <property type="molecule type" value="Genomic_DNA"/>
</dbReference>
<keyword evidence="2" id="KW-1185">Reference proteome</keyword>
<gene>
    <name evidence="1" type="ORF">DPMN_040896</name>
</gene>
<evidence type="ECO:0000313" key="1">
    <source>
        <dbReference type="EMBL" id="KAH3734457.1"/>
    </source>
</evidence>
<comment type="caution">
    <text evidence="1">The sequence shown here is derived from an EMBL/GenBank/DDBJ whole genome shotgun (WGS) entry which is preliminary data.</text>
</comment>
<organism evidence="1 2">
    <name type="scientific">Dreissena polymorpha</name>
    <name type="common">Zebra mussel</name>
    <name type="synonym">Mytilus polymorpha</name>
    <dbReference type="NCBI Taxonomy" id="45954"/>
    <lineage>
        <taxon>Eukaryota</taxon>
        <taxon>Metazoa</taxon>
        <taxon>Spiralia</taxon>
        <taxon>Lophotrochozoa</taxon>
        <taxon>Mollusca</taxon>
        <taxon>Bivalvia</taxon>
        <taxon>Autobranchia</taxon>
        <taxon>Heteroconchia</taxon>
        <taxon>Euheterodonta</taxon>
        <taxon>Imparidentia</taxon>
        <taxon>Neoheterodontei</taxon>
        <taxon>Myida</taxon>
        <taxon>Dreissenoidea</taxon>
        <taxon>Dreissenidae</taxon>
        <taxon>Dreissena</taxon>
    </lineage>
</organism>
<proteinExistence type="predicted"/>
<accession>A0A9D4CXR9</accession>
<dbReference type="AlphaFoldDB" id="A0A9D4CXR9"/>
<dbReference type="Proteomes" id="UP000828390">
    <property type="component" value="Unassembled WGS sequence"/>
</dbReference>
<protein>
    <submittedName>
        <fullName evidence="1">Uncharacterized protein</fullName>
    </submittedName>
</protein>